<dbReference type="AlphaFoldDB" id="J9FBQ1"/>
<dbReference type="EMBL" id="ADBV01000530">
    <property type="protein sequence ID" value="EJW87002.1"/>
    <property type="molecule type" value="Genomic_DNA"/>
</dbReference>
<sequence>IDSQSPAAQRLMSDGRNSELQLSVNNDETNPVRSARIIEIARIMLQIGLMTAVPLNLVCQLEFIFVKLKPKNNGRKRSVERNTEDAETAPTQPKRCSFAETKPASPASVEMEQTSRSLLDSGFNGAGAL</sequence>
<feature type="non-terminal residue" evidence="2">
    <location>
        <position position="1"/>
    </location>
</feature>
<gene>
    <name evidence="2" type="ORF">WUBG_02088</name>
</gene>
<organism evidence="2 3">
    <name type="scientific">Wuchereria bancrofti</name>
    <dbReference type="NCBI Taxonomy" id="6293"/>
    <lineage>
        <taxon>Eukaryota</taxon>
        <taxon>Metazoa</taxon>
        <taxon>Ecdysozoa</taxon>
        <taxon>Nematoda</taxon>
        <taxon>Chromadorea</taxon>
        <taxon>Rhabditida</taxon>
        <taxon>Spirurina</taxon>
        <taxon>Spiruromorpha</taxon>
        <taxon>Filarioidea</taxon>
        <taxon>Onchocercidae</taxon>
        <taxon>Wuchereria</taxon>
    </lineage>
</organism>
<evidence type="ECO:0000256" key="1">
    <source>
        <dbReference type="SAM" id="MobiDB-lite"/>
    </source>
</evidence>
<dbReference type="Proteomes" id="UP000004810">
    <property type="component" value="Unassembled WGS sequence"/>
</dbReference>
<reference evidence="3" key="1">
    <citation type="submission" date="2012-08" db="EMBL/GenBank/DDBJ databases">
        <title>The Genome Sequence of Wuchereria bancrofti.</title>
        <authorList>
            <person name="Nutman T.B."/>
            <person name="Fink D.L."/>
            <person name="Russ C."/>
            <person name="Young S."/>
            <person name="Zeng Q."/>
            <person name="Koehrsen M."/>
            <person name="Alvarado L."/>
            <person name="Berlin A."/>
            <person name="Chapman S.B."/>
            <person name="Chen Z."/>
            <person name="Freedman E."/>
            <person name="Gellesch M."/>
            <person name="Goldberg J."/>
            <person name="Griggs A."/>
            <person name="Gujja S."/>
            <person name="Heilman E.R."/>
            <person name="Heiman D."/>
            <person name="Hepburn T."/>
            <person name="Howarth C."/>
            <person name="Jen D."/>
            <person name="Larson L."/>
            <person name="Lewis B."/>
            <person name="Mehta T."/>
            <person name="Park D."/>
            <person name="Pearson M."/>
            <person name="Roberts A."/>
            <person name="Saif S."/>
            <person name="Shea T."/>
            <person name="Shenoy N."/>
            <person name="Sisk P."/>
            <person name="Stolte C."/>
            <person name="Sykes S."/>
            <person name="Walk T."/>
            <person name="White J."/>
            <person name="Yandava C."/>
            <person name="Haas B."/>
            <person name="Henn M.R."/>
            <person name="Nusbaum C."/>
            <person name="Birren B."/>
        </authorList>
    </citation>
    <scope>NUCLEOTIDE SEQUENCE [LARGE SCALE GENOMIC DNA]</scope>
    <source>
        <strain evidence="3">NA</strain>
    </source>
</reference>
<feature type="region of interest" description="Disordered" evidence="1">
    <location>
        <begin position="73"/>
        <end position="129"/>
    </location>
</feature>
<feature type="region of interest" description="Disordered" evidence="1">
    <location>
        <begin position="1"/>
        <end position="28"/>
    </location>
</feature>
<name>J9FBQ1_WUCBA</name>
<evidence type="ECO:0000313" key="2">
    <source>
        <dbReference type="EMBL" id="EJW87002.1"/>
    </source>
</evidence>
<proteinExistence type="predicted"/>
<feature type="compositionally biased region" description="Polar residues" evidence="1">
    <location>
        <begin position="18"/>
        <end position="28"/>
    </location>
</feature>
<comment type="caution">
    <text evidence="2">The sequence shown here is derived from an EMBL/GenBank/DDBJ whole genome shotgun (WGS) entry which is preliminary data.</text>
</comment>
<accession>J9FBQ1</accession>
<evidence type="ECO:0000313" key="3">
    <source>
        <dbReference type="Proteomes" id="UP000004810"/>
    </source>
</evidence>
<protein>
    <submittedName>
        <fullName evidence="2">Uncharacterized protein</fullName>
    </submittedName>
</protein>